<name>A0A6P1BUM0_9BRAD</name>
<dbReference type="AlphaFoldDB" id="A0A6P1BUM0"/>
<evidence type="ECO:0000313" key="2">
    <source>
        <dbReference type="Proteomes" id="UP000468531"/>
    </source>
</evidence>
<keyword evidence="2" id="KW-1185">Reference proteome</keyword>
<gene>
    <name evidence="1" type="ORF">FNJ47_36920</name>
</gene>
<dbReference type="Proteomes" id="UP000468531">
    <property type="component" value="Unassembled WGS sequence"/>
</dbReference>
<sequence>MAVSGRSWPPLVGGLHPLAPMRRLDVERLAAGMADPFAAVPVAREHQRMNHAVIVEDADLELPVRRR</sequence>
<protein>
    <submittedName>
        <fullName evidence="1">Uncharacterized protein</fullName>
    </submittedName>
</protein>
<evidence type="ECO:0000313" key="1">
    <source>
        <dbReference type="EMBL" id="NEV01232.1"/>
    </source>
</evidence>
<proteinExistence type="predicted"/>
<organism evidence="1 2">
    <name type="scientific">Bradyrhizobium uaiense</name>
    <dbReference type="NCBI Taxonomy" id="2594946"/>
    <lineage>
        <taxon>Bacteria</taxon>
        <taxon>Pseudomonadati</taxon>
        <taxon>Pseudomonadota</taxon>
        <taxon>Alphaproteobacteria</taxon>
        <taxon>Hyphomicrobiales</taxon>
        <taxon>Nitrobacteraceae</taxon>
        <taxon>Bradyrhizobium</taxon>
    </lineage>
</organism>
<accession>A0A6P1BUM0</accession>
<comment type="caution">
    <text evidence="1">The sequence shown here is derived from an EMBL/GenBank/DDBJ whole genome shotgun (WGS) entry which is preliminary data.</text>
</comment>
<reference evidence="1 2" key="1">
    <citation type="journal article" date="2020" name="Arch. Microbiol.">
        <title>Bradyrhizobium uaiense sp. nov., a new highly efficient cowpea symbiont.</title>
        <authorList>
            <person name="Cabral Michel D."/>
            <person name="Azarias Guimaraes A."/>
            <person name="Martins da Costa E."/>
            <person name="Soares de Carvalho T."/>
            <person name="Balsanelli E."/>
            <person name="Willems A."/>
            <person name="Maltempi de Souza E."/>
            <person name="de Souza Moreira F.M."/>
        </authorList>
    </citation>
    <scope>NUCLEOTIDE SEQUENCE [LARGE SCALE GENOMIC DNA]</scope>
    <source>
        <strain evidence="1 2">UFLA 03-164</strain>
    </source>
</reference>
<dbReference type="EMBL" id="VKHP01000226">
    <property type="protein sequence ID" value="NEV01232.1"/>
    <property type="molecule type" value="Genomic_DNA"/>
</dbReference>